<accession>A0AAE4PYZ4</accession>
<gene>
    <name evidence="1" type="ORF">QM089_04005</name>
</gene>
<dbReference type="RefSeq" id="WP_264888941.1">
    <property type="nucleotide sequence ID" value="NZ_AP026732.1"/>
</dbReference>
<dbReference type="EMBL" id="JASGOQ010000001">
    <property type="protein sequence ID" value="MDV5389447.1"/>
    <property type="molecule type" value="Genomic_DNA"/>
</dbReference>
<proteinExistence type="predicted"/>
<evidence type="ECO:0000313" key="1">
    <source>
        <dbReference type="EMBL" id="MDV5389447.1"/>
    </source>
</evidence>
<reference evidence="1" key="1">
    <citation type="submission" date="2023-05" db="EMBL/GenBank/DDBJ databases">
        <title>Colonisation of extended spectrum b-lactamase- and carbapenemase-producing bacteria on hospital surfaces from low- and middle-income countries.</title>
        <authorList>
            <person name="Nieto-Rosado M."/>
            <person name="Sands K."/>
            <person name="Iregbu K."/>
            <person name="Zahra R."/>
            <person name="Mazarati J.B."/>
            <person name="Mehtar S."/>
            <person name="Barnards-Group B."/>
            <person name="Walsh T.R."/>
        </authorList>
    </citation>
    <scope>NUCLEOTIDE SEQUENCE</scope>
    <source>
        <strain evidence="1">PP-E493</strain>
    </source>
</reference>
<protein>
    <submittedName>
        <fullName evidence="1">Uncharacterized protein</fullName>
    </submittedName>
</protein>
<sequence length="156" mass="17996">MTFVTAVSHQWLKAQLAYRLQLSLAACENIHDLCCGGTSLASVTNIMSTIIFIEGQPQWLVLDKTMNEQKLQDNIVLHCFFECCRVLFIRELSHQSLSQAEQLIFTLAEVWRRKYIKTQEVDSVSESICSMIERLSKQLMMHRLQLRTNTRNMGGL</sequence>
<name>A0AAE4PYZ4_9GAMM</name>
<organism evidence="1 2">
    <name type="scientific">Shewanella xiamenensis</name>
    <dbReference type="NCBI Taxonomy" id="332186"/>
    <lineage>
        <taxon>Bacteria</taxon>
        <taxon>Pseudomonadati</taxon>
        <taxon>Pseudomonadota</taxon>
        <taxon>Gammaproteobacteria</taxon>
        <taxon>Alteromonadales</taxon>
        <taxon>Shewanellaceae</taxon>
        <taxon>Shewanella</taxon>
    </lineage>
</organism>
<comment type="caution">
    <text evidence="1">The sequence shown here is derived from an EMBL/GenBank/DDBJ whole genome shotgun (WGS) entry which is preliminary data.</text>
</comment>
<dbReference type="Proteomes" id="UP001187859">
    <property type="component" value="Unassembled WGS sequence"/>
</dbReference>
<dbReference type="AlphaFoldDB" id="A0AAE4PYZ4"/>
<evidence type="ECO:0000313" key="2">
    <source>
        <dbReference type="Proteomes" id="UP001187859"/>
    </source>
</evidence>